<protein>
    <submittedName>
        <fullName evidence="1">Uncharacterized protein</fullName>
    </submittedName>
</protein>
<dbReference type="AlphaFoldDB" id="A0A0A9ERJ9"/>
<reference evidence="1" key="2">
    <citation type="journal article" date="2015" name="Data Brief">
        <title>Shoot transcriptome of the giant reed, Arundo donax.</title>
        <authorList>
            <person name="Barrero R.A."/>
            <person name="Guerrero F.D."/>
            <person name="Moolhuijzen P."/>
            <person name="Goolsby J.A."/>
            <person name="Tidwell J."/>
            <person name="Bellgard S.E."/>
            <person name="Bellgard M.I."/>
        </authorList>
    </citation>
    <scope>NUCLEOTIDE SEQUENCE</scope>
    <source>
        <tissue evidence="1">Shoot tissue taken approximately 20 cm above the soil surface</tissue>
    </source>
</reference>
<dbReference type="EMBL" id="GBRH01199268">
    <property type="protein sequence ID" value="JAD98627.1"/>
    <property type="molecule type" value="Transcribed_RNA"/>
</dbReference>
<organism evidence="1">
    <name type="scientific">Arundo donax</name>
    <name type="common">Giant reed</name>
    <name type="synonym">Donax arundinaceus</name>
    <dbReference type="NCBI Taxonomy" id="35708"/>
    <lineage>
        <taxon>Eukaryota</taxon>
        <taxon>Viridiplantae</taxon>
        <taxon>Streptophyta</taxon>
        <taxon>Embryophyta</taxon>
        <taxon>Tracheophyta</taxon>
        <taxon>Spermatophyta</taxon>
        <taxon>Magnoliopsida</taxon>
        <taxon>Liliopsida</taxon>
        <taxon>Poales</taxon>
        <taxon>Poaceae</taxon>
        <taxon>PACMAD clade</taxon>
        <taxon>Arundinoideae</taxon>
        <taxon>Arundineae</taxon>
        <taxon>Arundo</taxon>
    </lineage>
</organism>
<name>A0A0A9ERJ9_ARUDO</name>
<proteinExistence type="predicted"/>
<evidence type="ECO:0000313" key="1">
    <source>
        <dbReference type="EMBL" id="JAD98627.1"/>
    </source>
</evidence>
<sequence>MLVAHQLGLHLWETKRSLTNSQKLTLFHNGTSCIIRRTKLIRYLKGNPLTMQAKMSLDVFPVASILKII</sequence>
<reference evidence="1" key="1">
    <citation type="submission" date="2014-09" db="EMBL/GenBank/DDBJ databases">
        <authorList>
            <person name="Magalhaes I.L.F."/>
            <person name="Oliveira U."/>
            <person name="Santos F.R."/>
            <person name="Vidigal T.H.D.A."/>
            <person name="Brescovit A.D."/>
            <person name="Santos A.J."/>
        </authorList>
    </citation>
    <scope>NUCLEOTIDE SEQUENCE</scope>
    <source>
        <tissue evidence="1">Shoot tissue taken approximately 20 cm above the soil surface</tissue>
    </source>
</reference>
<accession>A0A0A9ERJ9</accession>